<comment type="caution">
    <text evidence="1">The sequence shown here is derived from an EMBL/GenBank/DDBJ whole genome shotgun (WGS) entry which is preliminary data.</text>
</comment>
<organism evidence="1 2">
    <name type="scientific">Candidatus Enterocola intestinipullorum</name>
    <dbReference type="NCBI Taxonomy" id="2840783"/>
    <lineage>
        <taxon>Bacteria</taxon>
        <taxon>Pseudomonadati</taxon>
        <taxon>Bacteroidota</taxon>
        <taxon>Bacteroidia</taxon>
        <taxon>Bacteroidales</taxon>
        <taxon>Candidatus Enterocola</taxon>
    </lineage>
</organism>
<dbReference type="EMBL" id="JADIMR010000024">
    <property type="protein sequence ID" value="MBO8446442.1"/>
    <property type="molecule type" value="Genomic_DNA"/>
</dbReference>
<evidence type="ECO:0000313" key="1">
    <source>
        <dbReference type="EMBL" id="MBO8446442.1"/>
    </source>
</evidence>
<proteinExistence type="predicted"/>
<reference evidence="1" key="1">
    <citation type="submission" date="2020-10" db="EMBL/GenBank/DDBJ databases">
        <authorList>
            <person name="Gilroy R."/>
        </authorList>
    </citation>
    <scope>NUCLEOTIDE SEQUENCE</scope>
    <source>
        <strain evidence="1">D3-1215</strain>
    </source>
</reference>
<keyword evidence="1" id="KW-0378">Hydrolase</keyword>
<gene>
    <name evidence="1" type="ORF">IAC32_01680</name>
</gene>
<dbReference type="AlphaFoldDB" id="A0A9D9EEC5"/>
<keyword evidence="1" id="KW-0255">Endonuclease</keyword>
<dbReference type="GO" id="GO:0004519">
    <property type="term" value="F:endonuclease activity"/>
    <property type="evidence" value="ECO:0007669"/>
    <property type="project" value="UniProtKB-KW"/>
</dbReference>
<dbReference type="Proteomes" id="UP000823637">
    <property type="component" value="Unassembled WGS sequence"/>
</dbReference>
<sequence>MYPPPNSNCQMLCRECNLKKGAM</sequence>
<name>A0A9D9EEC5_9BACT</name>
<accession>A0A9D9EEC5</accession>
<protein>
    <submittedName>
        <fullName evidence="1">HNH endonuclease</fullName>
    </submittedName>
</protein>
<evidence type="ECO:0000313" key="2">
    <source>
        <dbReference type="Proteomes" id="UP000823637"/>
    </source>
</evidence>
<keyword evidence="1" id="KW-0540">Nuclease</keyword>
<reference evidence="1" key="2">
    <citation type="journal article" date="2021" name="PeerJ">
        <title>Extensive microbial diversity within the chicken gut microbiome revealed by metagenomics and culture.</title>
        <authorList>
            <person name="Gilroy R."/>
            <person name="Ravi A."/>
            <person name="Getino M."/>
            <person name="Pursley I."/>
            <person name="Horton D.L."/>
            <person name="Alikhan N.F."/>
            <person name="Baker D."/>
            <person name="Gharbi K."/>
            <person name="Hall N."/>
            <person name="Watson M."/>
            <person name="Adriaenssens E.M."/>
            <person name="Foster-Nyarko E."/>
            <person name="Jarju S."/>
            <person name="Secka A."/>
            <person name="Antonio M."/>
            <person name="Oren A."/>
            <person name="Chaudhuri R.R."/>
            <person name="La Ragione R."/>
            <person name="Hildebrand F."/>
            <person name="Pallen M.J."/>
        </authorList>
    </citation>
    <scope>NUCLEOTIDE SEQUENCE</scope>
    <source>
        <strain evidence="1">D3-1215</strain>
    </source>
</reference>